<feature type="transmembrane region" description="Helical" evidence="1">
    <location>
        <begin position="6"/>
        <end position="30"/>
    </location>
</feature>
<reference evidence="2" key="1">
    <citation type="submission" date="2020-05" db="EMBL/GenBank/DDBJ databases">
        <authorList>
            <person name="Chiriac C."/>
            <person name="Salcher M."/>
            <person name="Ghai R."/>
            <person name="Kavagutti S V."/>
        </authorList>
    </citation>
    <scope>NUCLEOTIDE SEQUENCE</scope>
</reference>
<organism evidence="2">
    <name type="scientific">freshwater metagenome</name>
    <dbReference type="NCBI Taxonomy" id="449393"/>
    <lineage>
        <taxon>unclassified sequences</taxon>
        <taxon>metagenomes</taxon>
        <taxon>ecological metagenomes</taxon>
    </lineage>
</organism>
<dbReference type="EMBL" id="CAEZWJ010000056">
    <property type="protein sequence ID" value="CAB4662001.1"/>
    <property type="molecule type" value="Genomic_DNA"/>
</dbReference>
<dbReference type="AlphaFoldDB" id="A0A6J6LK06"/>
<keyword evidence="1" id="KW-1133">Transmembrane helix</keyword>
<accession>A0A6J6LK06</accession>
<keyword evidence="1" id="KW-0812">Transmembrane</keyword>
<sequence length="51" mass="5461">MPGPLIIIVILLSFPILVGLSTAAIAGLLGHFLNRDAEIRYEGSELLDTNI</sequence>
<evidence type="ECO:0000256" key="1">
    <source>
        <dbReference type="SAM" id="Phobius"/>
    </source>
</evidence>
<gene>
    <name evidence="2" type="ORF">UFOPK2214_01303</name>
</gene>
<keyword evidence="1" id="KW-0472">Membrane</keyword>
<evidence type="ECO:0000313" key="2">
    <source>
        <dbReference type="EMBL" id="CAB4662001.1"/>
    </source>
</evidence>
<name>A0A6J6LK06_9ZZZZ</name>
<proteinExistence type="predicted"/>
<protein>
    <submittedName>
        <fullName evidence="2">Unannotated protein</fullName>
    </submittedName>
</protein>